<gene>
    <name evidence="1" type="ORF">C5167_048133</name>
</gene>
<name>A0A4Y7KJY4_PAPSO</name>
<dbReference type="Gene3D" id="3.40.50.720">
    <property type="entry name" value="NAD(P)-binding Rossmann-like Domain"/>
    <property type="match status" value="2"/>
</dbReference>
<dbReference type="AlphaFoldDB" id="A0A4Y7KJY4"/>
<organism evidence="1 2">
    <name type="scientific">Papaver somniferum</name>
    <name type="common">Opium poppy</name>
    <dbReference type="NCBI Taxonomy" id="3469"/>
    <lineage>
        <taxon>Eukaryota</taxon>
        <taxon>Viridiplantae</taxon>
        <taxon>Streptophyta</taxon>
        <taxon>Embryophyta</taxon>
        <taxon>Tracheophyta</taxon>
        <taxon>Spermatophyta</taxon>
        <taxon>Magnoliopsida</taxon>
        <taxon>Ranunculales</taxon>
        <taxon>Papaveraceae</taxon>
        <taxon>Papaveroideae</taxon>
        <taxon>Papaver</taxon>
    </lineage>
</organism>
<dbReference type="OMA" id="HYAARDR"/>
<dbReference type="STRING" id="3469.A0A4Y7KJY4"/>
<reference evidence="1 2" key="1">
    <citation type="journal article" date="2018" name="Science">
        <title>The opium poppy genome and morphinan production.</title>
        <authorList>
            <person name="Guo L."/>
            <person name="Winzer T."/>
            <person name="Yang X."/>
            <person name="Li Y."/>
            <person name="Ning Z."/>
            <person name="He Z."/>
            <person name="Teodor R."/>
            <person name="Lu Y."/>
            <person name="Bowser T.A."/>
            <person name="Graham I.A."/>
            <person name="Ye K."/>
        </authorList>
    </citation>
    <scope>NUCLEOTIDE SEQUENCE [LARGE SCALE GENOMIC DNA]</scope>
    <source>
        <strain evidence="2">cv. HN1</strain>
        <tissue evidence="1">Leaves</tissue>
    </source>
</reference>
<dbReference type="Proteomes" id="UP000316621">
    <property type="component" value="Chromosome 8"/>
</dbReference>
<dbReference type="InterPro" id="IPR036291">
    <property type="entry name" value="NAD(P)-bd_dom_sf"/>
</dbReference>
<keyword evidence="2" id="KW-1185">Reference proteome</keyword>
<dbReference type="EMBL" id="CM010722">
    <property type="protein sequence ID" value="RZC72650.1"/>
    <property type="molecule type" value="Genomic_DNA"/>
</dbReference>
<evidence type="ECO:0000313" key="1">
    <source>
        <dbReference type="EMBL" id="RZC72650.1"/>
    </source>
</evidence>
<protein>
    <submittedName>
        <fullName evidence="1">Uncharacterized protein</fullName>
    </submittedName>
</protein>
<dbReference type="Pfam" id="PF00106">
    <property type="entry name" value="adh_short"/>
    <property type="match status" value="1"/>
</dbReference>
<dbReference type="CDD" id="cd05327">
    <property type="entry name" value="retinol-DH_like_SDR_c_like"/>
    <property type="match status" value="1"/>
</dbReference>
<dbReference type="InterPro" id="IPR055280">
    <property type="entry name" value="TIC32"/>
</dbReference>
<dbReference type="InterPro" id="IPR002347">
    <property type="entry name" value="SDR_fam"/>
</dbReference>
<dbReference type="Gramene" id="RZC72650">
    <property type="protein sequence ID" value="RZC72650"/>
    <property type="gene ID" value="C5167_048133"/>
</dbReference>
<proteinExistence type="predicted"/>
<dbReference type="SUPFAM" id="SSF51735">
    <property type="entry name" value="NAD(P)-binding Rossmann-fold domains"/>
    <property type="match status" value="2"/>
</dbReference>
<dbReference type="PANTHER" id="PTHR48476:SF1">
    <property type="entry name" value="SHORT-CHAIN DEHYDROGENASE TIC 32, CHLOROPLASTIC-LIKE"/>
    <property type="match status" value="1"/>
</dbReference>
<evidence type="ECO:0000313" key="2">
    <source>
        <dbReference type="Proteomes" id="UP000316621"/>
    </source>
</evidence>
<feature type="non-terminal residue" evidence="1">
    <location>
        <position position="484"/>
    </location>
</feature>
<dbReference type="PRINTS" id="PR00081">
    <property type="entry name" value="GDHRDH"/>
</dbReference>
<sequence length="484" mass="52531">MVLFSRKGASGFSACNTAEEVTQGIDGSGLTAIITGSSNGIGAETARVLAMRGVQIVMAVRNTAAGTAVKETILKETPSATIEVLELDLSSMASVRKFAGEFESLGLPLNILINNAGVMALPYKLSPDKIELQFATNHLGHFLLTDLLLGTMKRTASQSNIEGRIVNVSSEAHKFPYKEGIRFDKLNDEEGYSSFGAYGQSKLANILHANELTRRLKEEGVDITANSLHPGAIVTNLWHNSTYFGGWVSKYVVAPAGKFLGKNVPQGASTTCYVALHPSNKSVSGEYFMDNNISKATPQAKDPELAKKLRDFSMNLIRSSNGVGAETARVLAMRGVQIVMAVRTMAAGTAVKETILKETPSAKIEVIASVRKFAGEFKSLGVSTLPYKLSPENIEIQFATKSFRQARHFLLTDILLETMKRSASQSKTEGRIVNVSSASHKFTYSQGIRFDKLNDEPRYHSSLAYGQSKLSNILHASELARRLK</sequence>
<accession>A0A4Y7KJY4</accession>
<dbReference type="PANTHER" id="PTHR48476">
    <property type="entry name" value="SHORT-CHAIN DEHYDROGENASE TIC 32, CHLOROPLASTIC-LIKE"/>
    <property type="match status" value="1"/>
</dbReference>